<dbReference type="AlphaFoldDB" id="A0A6N8JG77"/>
<accession>A0A6N8JG77</accession>
<reference evidence="2 3" key="1">
    <citation type="submission" date="2019-12" db="EMBL/GenBank/DDBJ databases">
        <title>The draft genomic sequence of strain Chitinophaga oryziterrae JCM 16595.</title>
        <authorList>
            <person name="Zhang X."/>
        </authorList>
    </citation>
    <scope>NUCLEOTIDE SEQUENCE [LARGE SCALE GENOMIC DNA]</scope>
    <source>
        <strain evidence="2 3">JCM 16595</strain>
    </source>
</reference>
<dbReference type="Proteomes" id="UP000468388">
    <property type="component" value="Unassembled WGS sequence"/>
</dbReference>
<keyword evidence="1" id="KW-0812">Transmembrane</keyword>
<evidence type="ECO:0008006" key="4">
    <source>
        <dbReference type="Google" id="ProtNLM"/>
    </source>
</evidence>
<feature type="transmembrane region" description="Helical" evidence="1">
    <location>
        <begin position="121"/>
        <end position="141"/>
    </location>
</feature>
<protein>
    <recommendedName>
        <fullName evidence="4">Cytochrome B</fullName>
    </recommendedName>
</protein>
<gene>
    <name evidence="2" type="ORF">GO495_22315</name>
</gene>
<evidence type="ECO:0000256" key="1">
    <source>
        <dbReference type="SAM" id="Phobius"/>
    </source>
</evidence>
<keyword evidence="3" id="KW-1185">Reference proteome</keyword>
<feature type="transmembrane region" description="Helical" evidence="1">
    <location>
        <begin position="84"/>
        <end position="109"/>
    </location>
</feature>
<dbReference type="OrthoDB" id="329514at2"/>
<feature type="transmembrane region" description="Helical" evidence="1">
    <location>
        <begin position="6"/>
        <end position="24"/>
    </location>
</feature>
<name>A0A6N8JG77_9BACT</name>
<dbReference type="RefSeq" id="WP_157301960.1">
    <property type="nucleotide sequence ID" value="NZ_BAAAZB010000015.1"/>
</dbReference>
<evidence type="ECO:0000313" key="3">
    <source>
        <dbReference type="Proteomes" id="UP000468388"/>
    </source>
</evidence>
<comment type="caution">
    <text evidence="2">The sequence shown here is derived from an EMBL/GenBank/DDBJ whole genome shotgun (WGS) entry which is preliminary data.</text>
</comment>
<keyword evidence="1" id="KW-1133">Transmembrane helix</keyword>
<feature type="transmembrane region" description="Helical" evidence="1">
    <location>
        <begin position="45"/>
        <end position="64"/>
    </location>
</feature>
<sequence length="154" mass="18095">MYYFLVFHSLLRWLVLISLLYAIYKAYTGYTTNRTFTARDNAARHWTATIAQTQMLLGIFLYTQSALIKYFWRNFSEAIHQQQITFFALIHISLMVIATVILTVGSGMAKRKETDKEKFKTMLIWFIIALIIIFIAVPWPFSPLANRPWLRAVF</sequence>
<organism evidence="2 3">
    <name type="scientific">Chitinophaga oryziterrae</name>
    <dbReference type="NCBI Taxonomy" id="1031224"/>
    <lineage>
        <taxon>Bacteria</taxon>
        <taxon>Pseudomonadati</taxon>
        <taxon>Bacteroidota</taxon>
        <taxon>Chitinophagia</taxon>
        <taxon>Chitinophagales</taxon>
        <taxon>Chitinophagaceae</taxon>
        <taxon>Chitinophaga</taxon>
    </lineage>
</organism>
<proteinExistence type="predicted"/>
<dbReference type="EMBL" id="WRXO01000007">
    <property type="protein sequence ID" value="MVT43349.1"/>
    <property type="molecule type" value="Genomic_DNA"/>
</dbReference>
<evidence type="ECO:0000313" key="2">
    <source>
        <dbReference type="EMBL" id="MVT43349.1"/>
    </source>
</evidence>
<keyword evidence="1" id="KW-0472">Membrane</keyword>